<keyword evidence="2" id="KW-1185">Reference proteome</keyword>
<organism evidence="1 2">
    <name type="scientific">Prunus dulcis</name>
    <name type="common">Almond</name>
    <name type="synonym">Amygdalus dulcis</name>
    <dbReference type="NCBI Taxonomy" id="3755"/>
    <lineage>
        <taxon>Eukaryota</taxon>
        <taxon>Viridiplantae</taxon>
        <taxon>Streptophyta</taxon>
        <taxon>Embryophyta</taxon>
        <taxon>Tracheophyta</taxon>
        <taxon>Spermatophyta</taxon>
        <taxon>Magnoliopsida</taxon>
        <taxon>eudicotyledons</taxon>
        <taxon>Gunneridae</taxon>
        <taxon>Pentapetalae</taxon>
        <taxon>rosids</taxon>
        <taxon>fabids</taxon>
        <taxon>Rosales</taxon>
        <taxon>Rosaceae</taxon>
        <taxon>Amygdaloideae</taxon>
        <taxon>Amygdaleae</taxon>
        <taxon>Prunus</taxon>
    </lineage>
</organism>
<evidence type="ECO:0000313" key="2">
    <source>
        <dbReference type="Proteomes" id="UP001054821"/>
    </source>
</evidence>
<gene>
    <name evidence="1" type="ORF">L3X38_025868</name>
</gene>
<dbReference type="EMBL" id="JAJFAZ020000004">
    <property type="protein sequence ID" value="KAI5335734.1"/>
    <property type="molecule type" value="Genomic_DNA"/>
</dbReference>
<proteinExistence type="predicted"/>
<accession>A0AAD4W451</accession>
<protein>
    <submittedName>
        <fullName evidence="1">Uncharacterized protein</fullName>
    </submittedName>
</protein>
<comment type="caution">
    <text evidence="1">The sequence shown here is derived from an EMBL/GenBank/DDBJ whole genome shotgun (WGS) entry which is preliminary data.</text>
</comment>
<evidence type="ECO:0000313" key="1">
    <source>
        <dbReference type="EMBL" id="KAI5335734.1"/>
    </source>
</evidence>
<sequence length="123" mass="13746">MGRWISPRSPWIVGENRGRTIQRCGDSDGKALSKMENVVVKLATQGGCPYEERLWNCSGRASRPKGALNSMLDTIKLDVQTKLDHFIAELTALCDEVKDVKGDWALCKEVVLNKTRTPKEPKC</sequence>
<name>A0AAD4W451_PRUDU</name>
<reference evidence="1 2" key="1">
    <citation type="journal article" date="2022" name="G3 (Bethesda)">
        <title>Whole-genome sequence and methylome profiling of the almond [Prunus dulcis (Mill.) D.A. Webb] cultivar 'Nonpareil'.</title>
        <authorList>
            <person name="D'Amico-Willman K.M."/>
            <person name="Ouma W.Z."/>
            <person name="Meulia T."/>
            <person name="Sideli G.M."/>
            <person name="Gradziel T.M."/>
            <person name="Fresnedo-Ramirez J."/>
        </authorList>
    </citation>
    <scope>NUCLEOTIDE SEQUENCE [LARGE SCALE GENOMIC DNA]</scope>
    <source>
        <strain evidence="1">Clone GOH B32 T37-40</strain>
    </source>
</reference>
<dbReference type="Proteomes" id="UP001054821">
    <property type="component" value="Chromosome 4"/>
</dbReference>
<dbReference type="AlphaFoldDB" id="A0AAD4W451"/>